<comment type="caution">
    <text evidence="8">The sequence shown here is derived from an EMBL/GenBank/DDBJ whole genome shotgun (WGS) entry which is preliminary data.</text>
</comment>
<dbReference type="EMBL" id="BRXR01000001">
    <property type="protein sequence ID" value="GLC29273.1"/>
    <property type="molecule type" value="Genomic_DNA"/>
</dbReference>
<proteinExistence type="inferred from homology"/>
<name>A0ABQ5N246_9CLOT</name>
<evidence type="ECO:0000256" key="1">
    <source>
        <dbReference type="ARBA" id="ARBA00005582"/>
    </source>
</evidence>
<comment type="similarity">
    <text evidence="1">Belongs to the Nudix hydrolase family.</text>
</comment>
<dbReference type="Pfam" id="PF13302">
    <property type="entry name" value="Acetyltransf_3"/>
    <property type="match status" value="1"/>
</dbReference>
<reference evidence="8 9" key="1">
    <citation type="journal article" date="2024" name="Int. J. Syst. Evol. Microbiol.">
        <title>Clostridium omnivorum sp. nov., isolated from anoxic soil under the treatment of reductive soil disinfestation.</title>
        <authorList>
            <person name="Ueki A."/>
            <person name="Tonouchi A."/>
            <person name="Kaku N."/>
            <person name="Honma S."/>
            <person name="Ueki K."/>
        </authorList>
    </citation>
    <scope>NUCLEOTIDE SEQUENCE [LARGE SCALE GENOMIC DNA]</scope>
    <source>
        <strain evidence="8 9">E14</strain>
    </source>
</reference>
<dbReference type="SUPFAM" id="SSF55729">
    <property type="entry name" value="Acyl-CoA N-acyltransferases (Nat)"/>
    <property type="match status" value="1"/>
</dbReference>
<dbReference type="InterPro" id="IPR016181">
    <property type="entry name" value="Acyl_CoA_acyltransferase"/>
</dbReference>
<dbReference type="Proteomes" id="UP001208567">
    <property type="component" value="Unassembled WGS sequence"/>
</dbReference>
<dbReference type="Pfam" id="PF00293">
    <property type="entry name" value="NUDIX"/>
    <property type="match status" value="1"/>
</dbReference>
<evidence type="ECO:0000259" key="7">
    <source>
        <dbReference type="PROSITE" id="PS51462"/>
    </source>
</evidence>
<dbReference type="InterPro" id="IPR000182">
    <property type="entry name" value="GNAT_dom"/>
</dbReference>
<feature type="domain" description="N-acetyltransferase" evidence="6">
    <location>
        <begin position="12"/>
        <end position="190"/>
    </location>
</feature>
<keyword evidence="9" id="KW-1185">Reference proteome</keyword>
<dbReference type="RefSeq" id="WP_264848560.1">
    <property type="nucleotide sequence ID" value="NZ_BRXR01000001.1"/>
</dbReference>
<evidence type="ECO:0000313" key="8">
    <source>
        <dbReference type="EMBL" id="GLC29273.1"/>
    </source>
</evidence>
<dbReference type="InterPro" id="IPR015797">
    <property type="entry name" value="NUDIX_hydrolase-like_dom_sf"/>
</dbReference>
<evidence type="ECO:0000313" key="9">
    <source>
        <dbReference type="Proteomes" id="UP001208567"/>
    </source>
</evidence>
<evidence type="ECO:0000256" key="3">
    <source>
        <dbReference type="ARBA" id="ARBA00022741"/>
    </source>
</evidence>
<accession>A0ABQ5N246</accession>
<keyword evidence="3" id="KW-0547">Nucleotide-binding</keyword>
<dbReference type="PANTHER" id="PTHR21340:SF0">
    <property type="entry name" value="BIS(5'-NUCLEOSYL)-TETRAPHOSPHATASE [ASYMMETRICAL]"/>
    <property type="match status" value="1"/>
</dbReference>
<dbReference type="PROSITE" id="PS51186">
    <property type="entry name" value="GNAT"/>
    <property type="match status" value="1"/>
</dbReference>
<feature type="domain" description="Nudix hydrolase" evidence="7">
    <location>
        <begin position="175"/>
        <end position="303"/>
    </location>
</feature>
<evidence type="ECO:0000256" key="4">
    <source>
        <dbReference type="ARBA" id="ARBA00022801"/>
    </source>
</evidence>
<evidence type="ECO:0000256" key="5">
    <source>
        <dbReference type="ARBA" id="ARBA00032644"/>
    </source>
</evidence>
<dbReference type="CDD" id="cd03428">
    <property type="entry name" value="NUDIX_Ap4A_Nudt2"/>
    <property type="match status" value="1"/>
</dbReference>
<sequence length="308" mass="35929">MDFDFKKCGNLVYIKKPKFEELNYVAELWSDIKTMTDVGGVVPFPVEKRKAWYEKMVNPTDGKNFYCLIYTLDNVPVGEVSFHRFDKVEGKADFNVKVQSKYRSKGYAKEAIQLLLGYYFFDFGGQVIWDDVINEKGQKALRNFGFNIVSNTDSQILFTMTKDRFEEILNDKGLQQEKSCGAVIYRKKDEHTEFLLIESKDNSYWGFPKGHVEEKESEIDTAIREVYEETGLNIEIDDGFSLETEYFISIDILKKVVYFIGEAEDEPVKIQTEEVEDYKWVQYSDAMDLLTYESSKKLLEAVKEYLGR</sequence>
<evidence type="ECO:0000259" key="6">
    <source>
        <dbReference type="PROSITE" id="PS51186"/>
    </source>
</evidence>
<keyword evidence="4" id="KW-0378">Hydrolase</keyword>
<dbReference type="InterPro" id="IPR000086">
    <property type="entry name" value="NUDIX_hydrolase_dom"/>
</dbReference>
<dbReference type="InterPro" id="IPR051325">
    <property type="entry name" value="Nudix_hydrolase_domain"/>
</dbReference>
<dbReference type="PANTHER" id="PTHR21340">
    <property type="entry name" value="DIADENOSINE 5,5-P1,P4-TETRAPHOSPHATE PYROPHOSPHOHYDROLASE MUTT"/>
    <property type="match status" value="1"/>
</dbReference>
<dbReference type="PROSITE" id="PS00893">
    <property type="entry name" value="NUDIX_BOX"/>
    <property type="match status" value="1"/>
</dbReference>
<protein>
    <recommendedName>
        <fullName evidence="2">Bis(5'-nucleosyl)-tetraphosphatase [asymmetrical]</fullName>
    </recommendedName>
    <alternativeName>
        <fullName evidence="5">Diadenosine 5',5'''-P1,P4-tetraphosphate asymmetrical hydrolase</fullName>
    </alternativeName>
</protein>
<dbReference type="Gene3D" id="3.90.79.10">
    <property type="entry name" value="Nucleoside Triphosphate Pyrophosphohydrolase"/>
    <property type="match status" value="1"/>
</dbReference>
<gene>
    <name evidence="8" type="ORF">bsdE14_06830</name>
</gene>
<organism evidence="8 9">
    <name type="scientific">Clostridium omnivorum</name>
    <dbReference type="NCBI Taxonomy" id="1604902"/>
    <lineage>
        <taxon>Bacteria</taxon>
        <taxon>Bacillati</taxon>
        <taxon>Bacillota</taxon>
        <taxon>Clostridia</taxon>
        <taxon>Eubacteriales</taxon>
        <taxon>Clostridiaceae</taxon>
        <taxon>Clostridium</taxon>
    </lineage>
</organism>
<dbReference type="InterPro" id="IPR003565">
    <property type="entry name" value="Tetra_PHTase"/>
</dbReference>
<dbReference type="SUPFAM" id="SSF55811">
    <property type="entry name" value="Nudix"/>
    <property type="match status" value="1"/>
</dbReference>
<evidence type="ECO:0000256" key="2">
    <source>
        <dbReference type="ARBA" id="ARBA00018911"/>
    </source>
</evidence>
<dbReference type="InterPro" id="IPR020084">
    <property type="entry name" value="NUDIX_hydrolase_CS"/>
</dbReference>
<dbReference type="Gene3D" id="3.40.630.30">
    <property type="match status" value="1"/>
</dbReference>
<dbReference type="PROSITE" id="PS51462">
    <property type="entry name" value="NUDIX"/>
    <property type="match status" value="1"/>
</dbReference>